<evidence type="ECO:0000313" key="2">
    <source>
        <dbReference type="Proteomes" id="UP001064048"/>
    </source>
</evidence>
<accession>A0ACC0KY31</accession>
<comment type="caution">
    <text evidence="1">The sequence shown here is derived from an EMBL/GenBank/DDBJ whole genome shotgun (WGS) entry which is preliminary data.</text>
</comment>
<proteinExistence type="predicted"/>
<keyword evidence="2" id="KW-1185">Reference proteome</keyword>
<organism evidence="1 2">
    <name type="scientific">Choristoneura fumiferana</name>
    <name type="common">Spruce budworm moth</name>
    <name type="synonym">Archips fumiferana</name>
    <dbReference type="NCBI Taxonomy" id="7141"/>
    <lineage>
        <taxon>Eukaryota</taxon>
        <taxon>Metazoa</taxon>
        <taxon>Ecdysozoa</taxon>
        <taxon>Arthropoda</taxon>
        <taxon>Hexapoda</taxon>
        <taxon>Insecta</taxon>
        <taxon>Pterygota</taxon>
        <taxon>Neoptera</taxon>
        <taxon>Endopterygota</taxon>
        <taxon>Lepidoptera</taxon>
        <taxon>Glossata</taxon>
        <taxon>Ditrysia</taxon>
        <taxon>Tortricoidea</taxon>
        <taxon>Tortricidae</taxon>
        <taxon>Tortricinae</taxon>
        <taxon>Choristoneura</taxon>
    </lineage>
</organism>
<dbReference type="Proteomes" id="UP001064048">
    <property type="component" value="Chromosome 27"/>
</dbReference>
<name>A0ACC0KY31_CHOFU</name>
<evidence type="ECO:0000313" key="1">
    <source>
        <dbReference type="EMBL" id="KAI8441408.1"/>
    </source>
</evidence>
<gene>
    <name evidence="1" type="ORF">MSG28_015021</name>
</gene>
<dbReference type="EMBL" id="CM046127">
    <property type="protein sequence ID" value="KAI8441408.1"/>
    <property type="molecule type" value="Genomic_DNA"/>
</dbReference>
<reference evidence="1 2" key="1">
    <citation type="journal article" date="2022" name="Genome Biol. Evol.">
        <title>The Spruce Budworm Genome: Reconstructing the Evolutionary History of Antifreeze Proteins.</title>
        <authorList>
            <person name="Beliveau C."/>
            <person name="Gagne P."/>
            <person name="Picq S."/>
            <person name="Vernygora O."/>
            <person name="Keeling C.I."/>
            <person name="Pinkney K."/>
            <person name="Doucet D."/>
            <person name="Wen F."/>
            <person name="Johnston J.S."/>
            <person name="Maaroufi H."/>
            <person name="Boyle B."/>
            <person name="Laroche J."/>
            <person name="Dewar K."/>
            <person name="Juretic N."/>
            <person name="Blackburn G."/>
            <person name="Nisole A."/>
            <person name="Brunet B."/>
            <person name="Brandao M."/>
            <person name="Lumley L."/>
            <person name="Duan J."/>
            <person name="Quan G."/>
            <person name="Lucarotti C.J."/>
            <person name="Roe A.D."/>
            <person name="Sperling F.A.H."/>
            <person name="Levesque R.C."/>
            <person name="Cusson M."/>
        </authorList>
    </citation>
    <scope>NUCLEOTIDE SEQUENCE [LARGE SCALE GENOMIC DNA]</scope>
    <source>
        <strain evidence="1">Glfc:IPQL:Cfum</strain>
    </source>
</reference>
<protein>
    <submittedName>
        <fullName evidence="1">Uncharacterized protein</fullName>
    </submittedName>
</protein>
<sequence length="381" mass="42567">MRLYLRKILILCVVLVFLWFVVSLVDEFPVKKTSNKYADQLESKIMQLERKLDNQLVESGKLLERVKDHLKNKQDSASKQLENNMAFVEVSQDCDHEPTYQVIESFTQDDPTITVVKQPDQSVIPLERAKVKFRGYYNIARHYKAGGGGAAGAAAPDGLLPRPRLDAAPRHVGLAARALARRVSDQSLPNPASLDAAPRHVGLAARALARRVSDQSLPTRPRLDAAPRHVGLAARALARRVSDQSLPNPARLDAAPRHVGLAARALARRVGVSKGLFFDLHLRYMQLNMEYVEFTKLNLTYLLKATADEVMAGQGGEGAVRVPYSTAKTYQRAAKRLGLMEDFRSGIPRTAYRGIVQCYVRGRRVYLAPDFLWTRYDPAWG</sequence>